<dbReference type="Proteomes" id="UP000007797">
    <property type="component" value="Unassembled WGS sequence"/>
</dbReference>
<dbReference type="STRING" id="1054147.F4PN49"/>
<dbReference type="RefSeq" id="XP_004361590.1">
    <property type="nucleotide sequence ID" value="XM_004361533.1"/>
</dbReference>
<feature type="short sequence motif" description="Cx2C motif 2" evidence="9">
    <location>
        <begin position="222"/>
        <end position="225"/>
    </location>
</feature>
<evidence type="ECO:0000256" key="3">
    <source>
        <dbReference type="ARBA" id="ARBA00022485"/>
    </source>
</evidence>
<dbReference type="AlphaFoldDB" id="F4PN49"/>
<keyword evidence="7 9" id="KW-0411">Iron-sulfur</keyword>
<keyword evidence="4 9" id="KW-0963">Cytoplasm</keyword>
<dbReference type="InterPro" id="IPR046408">
    <property type="entry name" value="CIAPIN1"/>
</dbReference>
<dbReference type="GO" id="GO:0005758">
    <property type="term" value="C:mitochondrial intermembrane space"/>
    <property type="evidence" value="ECO:0007669"/>
    <property type="project" value="UniProtKB-SubCell"/>
</dbReference>
<dbReference type="Pfam" id="PF05093">
    <property type="entry name" value="CIAPIN1"/>
    <property type="match status" value="1"/>
</dbReference>
<evidence type="ECO:0000256" key="1">
    <source>
        <dbReference type="ARBA" id="ARBA00001966"/>
    </source>
</evidence>
<dbReference type="KEGG" id="dfa:DFA_05873"/>
<keyword evidence="8 9" id="KW-0496">Mitochondrion</keyword>
<sequence length="250" mass="26883">MVIDTSRFNKESSNVLGYISNDYPLYQQIVDEIQQASKSFDTAPVASKLYNAIVIVSGGSVNRAAIGGYLQLLVEGGSIMFYQSSEDNLTLDLLCNGFVDIASSKFNNLNLTIASKPDWSSGVTESIQLKSGGWGSAGENDVIDENDLLSEQDKSLKPKTTLDDCEVGAKGKKACKNCTCGRAEMEDAGEVKEKPKLTKEMIENPGVGSDCGSCSLGDAFRCKGCPYRGLPAFKVGEKIVLPDDFLTDDI</sequence>
<feature type="binding site" evidence="9">
    <location>
        <position position="225"/>
    </location>
    <ligand>
        <name>[4Fe-4S] cluster</name>
        <dbReference type="ChEBI" id="CHEBI:49883"/>
    </ligand>
</feature>
<evidence type="ECO:0000313" key="12">
    <source>
        <dbReference type="Proteomes" id="UP000007797"/>
    </source>
</evidence>
<feature type="binding site" evidence="9">
    <location>
        <position position="222"/>
    </location>
    <ligand>
        <name>[4Fe-4S] cluster</name>
        <dbReference type="ChEBI" id="CHEBI:49883"/>
    </ligand>
</feature>
<gene>
    <name evidence="11" type="primary">rsc43</name>
    <name evidence="11" type="ORF">DFA_05873</name>
</gene>
<feature type="binding site" evidence="9">
    <location>
        <position position="165"/>
    </location>
    <ligand>
        <name>[2Fe-2S] cluster</name>
        <dbReference type="ChEBI" id="CHEBI:190135"/>
    </ligand>
</feature>
<dbReference type="GO" id="GO:0016226">
    <property type="term" value="P:iron-sulfur cluster assembly"/>
    <property type="evidence" value="ECO:0007669"/>
    <property type="project" value="UniProtKB-UniRule"/>
</dbReference>
<comment type="cofactor">
    <cofactor evidence="9">
        <name>[2Fe-2S] cluster</name>
        <dbReference type="ChEBI" id="CHEBI:190135"/>
    </cofactor>
</comment>
<organism evidence="11 12">
    <name type="scientific">Cavenderia fasciculata</name>
    <name type="common">Slime mold</name>
    <name type="synonym">Dictyostelium fasciculatum</name>
    <dbReference type="NCBI Taxonomy" id="261658"/>
    <lineage>
        <taxon>Eukaryota</taxon>
        <taxon>Amoebozoa</taxon>
        <taxon>Evosea</taxon>
        <taxon>Eumycetozoa</taxon>
        <taxon>Dictyostelia</taxon>
        <taxon>Acytosteliales</taxon>
        <taxon>Cavenderiaceae</taxon>
        <taxon>Cavenderia</taxon>
    </lineage>
</organism>
<feature type="binding site" evidence="9">
    <location>
        <position position="180"/>
    </location>
    <ligand>
        <name>[2Fe-2S] cluster</name>
        <dbReference type="ChEBI" id="CHEBI:190135"/>
    </ligand>
</feature>
<keyword evidence="9" id="KW-0001">2Fe-2S</keyword>
<comment type="similarity">
    <text evidence="2 9">Belongs to the anamorsin family.</text>
</comment>
<dbReference type="InterPro" id="IPR007785">
    <property type="entry name" value="Anamorsin"/>
</dbReference>
<feature type="binding site" evidence="9">
    <location>
        <position position="211"/>
    </location>
    <ligand>
        <name>[4Fe-4S] cluster</name>
        <dbReference type="ChEBI" id="CHEBI:49883"/>
    </ligand>
</feature>
<dbReference type="GeneID" id="14874957"/>
<comment type="caution">
    <text evidence="9">Lacks conserved residue(s) required for the propagation of feature annotation.</text>
</comment>
<comment type="function">
    <text evidence="9">Component of the cytosolic iron-sulfur (Fe-S) protein assembly (CIA) machinery. Required for the maturation of extramitochondrial Fe-S proteins. Part of an electron transfer chain functioning in an early step of cytosolic Fe-S biogenesis, facilitating the de novo assembly of a [4Fe-4S] cluster on the cytosolic Fe-S scaffold complex. Electrons are transferred from NADPH via a FAD- and FMN-containing diflavin oxidoreductase. Together with the diflavin oxidoreductase, also required for the assembly of the diferric tyrosyl radical cofactor of ribonucleotide reductase (RNR), probably by providing electrons for reduction during radical cofactor maturation in the catalytic small subunit.</text>
</comment>
<protein>
    <recommendedName>
        <fullName evidence="9">Anamorsin homolog</fullName>
    </recommendedName>
    <alternativeName>
        <fullName evidence="9">Fe-S cluster assembly protein DRE2 homolog</fullName>
    </alternativeName>
</protein>
<feature type="short sequence motif" description="Cx2C motif 1" evidence="9">
    <location>
        <begin position="211"/>
        <end position="214"/>
    </location>
</feature>
<name>F4PN49_CACFS</name>
<keyword evidence="12" id="KW-1185">Reference proteome</keyword>
<dbReference type="PANTHER" id="PTHR13273:SF14">
    <property type="entry name" value="ANAMORSIN"/>
    <property type="match status" value="1"/>
</dbReference>
<accession>F4PN49</accession>
<dbReference type="GO" id="GO:0051539">
    <property type="term" value="F:4 iron, 4 sulfur cluster binding"/>
    <property type="evidence" value="ECO:0007669"/>
    <property type="project" value="UniProtKB-KW"/>
</dbReference>
<dbReference type="EMBL" id="GL883008">
    <property type="protein sequence ID" value="EGG23739.1"/>
    <property type="molecule type" value="Genomic_DNA"/>
</dbReference>
<comment type="domain">
    <text evidence="9">The twin Cx2C motifs are involved in the recognition by the mitochondrial MIA40-ERV1 disulfide relay system. The formation of 2 disulfide bonds in the Cx2C motifs through dithiol/disulfide exchange reactions effectively traps the protein in the mitochondrial intermembrane space.</text>
</comment>
<evidence type="ECO:0000256" key="4">
    <source>
        <dbReference type="ARBA" id="ARBA00022490"/>
    </source>
</evidence>
<proteinExistence type="inferred from homology"/>
<evidence type="ECO:0000256" key="8">
    <source>
        <dbReference type="ARBA" id="ARBA00023128"/>
    </source>
</evidence>
<evidence type="ECO:0000256" key="9">
    <source>
        <dbReference type="HAMAP-Rule" id="MF_03115"/>
    </source>
</evidence>
<evidence type="ECO:0000256" key="7">
    <source>
        <dbReference type="ARBA" id="ARBA00023014"/>
    </source>
</evidence>
<dbReference type="GO" id="GO:0046872">
    <property type="term" value="F:metal ion binding"/>
    <property type="evidence" value="ECO:0007669"/>
    <property type="project" value="UniProtKB-KW"/>
</dbReference>
<comment type="cofactor">
    <cofactor evidence="1 9">
        <name>[4Fe-4S] cluster</name>
        <dbReference type="ChEBI" id="CHEBI:49883"/>
    </cofactor>
</comment>
<dbReference type="HAMAP" id="MF_03115">
    <property type="entry name" value="Anamorsin"/>
    <property type="match status" value="1"/>
</dbReference>
<dbReference type="GO" id="GO:0051537">
    <property type="term" value="F:2 iron, 2 sulfur cluster binding"/>
    <property type="evidence" value="ECO:0007669"/>
    <property type="project" value="UniProtKB-UniRule"/>
</dbReference>
<dbReference type="OMA" id="GCGNCYK"/>
<feature type="domain" description="Anamorsin C-terminal" evidence="10">
    <location>
        <begin position="162"/>
        <end position="240"/>
    </location>
</feature>
<keyword evidence="5 9" id="KW-0479">Metal-binding</keyword>
<feature type="binding site" evidence="9">
    <location>
        <position position="214"/>
    </location>
    <ligand>
        <name>[4Fe-4S] cluster</name>
        <dbReference type="ChEBI" id="CHEBI:49883"/>
    </ligand>
</feature>
<evidence type="ECO:0000259" key="10">
    <source>
        <dbReference type="Pfam" id="PF05093"/>
    </source>
</evidence>
<comment type="subunit">
    <text evidence="9">Monomer.</text>
</comment>
<comment type="domain">
    <text evidence="9">The N-terminal domain has structural similarity with S-adenosyl-L-methionine-dependent methyltransferases, but does not bind S-adenosyl-L-methionine. It is required for correct assembly of the 2 Fe-S clusters.</text>
</comment>
<feature type="region of interest" description="Fe-S binding site B" evidence="9">
    <location>
        <begin position="211"/>
        <end position="225"/>
    </location>
</feature>
<evidence type="ECO:0000256" key="6">
    <source>
        <dbReference type="ARBA" id="ARBA00023004"/>
    </source>
</evidence>
<evidence type="ECO:0000313" key="11">
    <source>
        <dbReference type="EMBL" id="EGG23739.1"/>
    </source>
</evidence>
<comment type="domain">
    <text evidence="9">The C-terminal domain binds 2 Fe-S clusters but is otherwise mostly in an intrinsically disordered conformation.</text>
</comment>
<feature type="binding site" evidence="9">
    <location>
        <position position="175"/>
    </location>
    <ligand>
        <name>[2Fe-2S] cluster</name>
        <dbReference type="ChEBI" id="CHEBI:190135"/>
    </ligand>
</feature>
<reference evidence="12" key="1">
    <citation type="journal article" date="2011" name="Genome Res.">
        <title>Phylogeny-wide analysis of social amoeba genomes highlights ancient origins for complex intercellular communication.</title>
        <authorList>
            <person name="Heidel A.J."/>
            <person name="Lawal H.M."/>
            <person name="Felder M."/>
            <person name="Schilde C."/>
            <person name="Helps N.R."/>
            <person name="Tunggal B."/>
            <person name="Rivero F."/>
            <person name="John U."/>
            <person name="Schleicher M."/>
            <person name="Eichinger L."/>
            <person name="Platzer M."/>
            <person name="Noegel A.A."/>
            <person name="Schaap P."/>
            <person name="Gloeckner G."/>
        </authorList>
    </citation>
    <scope>NUCLEOTIDE SEQUENCE [LARGE SCALE GENOMIC DNA]</scope>
    <source>
        <strain evidence="12">SH3</strain>
    </source>
</reference>
<comment type="subcellular location">
    <subcellularLocation>
        <location evidence="9">Cytoplasm</location>
    </subcellularLocation>
    <subcellularLocation>
        <location evidence="9">Mitochondrion intermembrane space</location>
    </subcellularLocation>
</comment>
<dbReference type="GO" id="GO:0009055">
    <property type="term" value="F:electron transfer activity"/>
    <property type="evidence" value="ECO:0007669"/>
    <property type="project" value="UniProtKB-UniRule"/>
</dbReference>
<evidence type="ECO:0000256" key="2">
    <source>
        <dbReference type="ARBA" id="ARBA00008169"/>
    </source>
</evidence>
<dbReference type="OrthoDB" id="311633at2759"/>
<dbReference type="PANTHER" id="PTHR13273">
    <property type="entry name" value="ANAMORSIN"/>
    <property type="match status" value="1"/>
</dbReference>
<keyword evidence="3 9" id="KW-0004">4Fe-4S</keyword>
<evidence type="ECO:0000256" key="5">
    <source>
        <dbReference type="ARBA" id="ARBA00022723"/>
    </source>
</evidence>
<feature type="binding site" evidence="9">
    <location>
        <position position="178"/>
    </location>
    <ligand>
        <name>[2Fe-2S] cluster</name>
        <dbReference type="ChEBI" id="CHEBI:190135"/>
    </ligand>
</feature>
<keyword evidence="6 9" id="KW-0408">Iron</keyword>